<dbReference type="InterPro" id="IPR000541">
    <property type="entry name" value="Ncs6/Tuc1/Ctu1"/>
</dbReference>
<dbReference type="InterPro" id="IPR056369">
    <property type="entry name" value="CTU1-like_ATP-bd"/>
</dbReference>
<evidence type="ECO:0000256" key="8">
    <source>
        <dbReference type="PIRSR" id="PIRSR004976-51"/>
    </source>
</evidence>
<dbReference type="OMA" id="KPVRGIC"/>
<evidence type="ECO:0000256" key="4">
    <source>
        <dbReference type="ARBA" id="ARBA00022694"/>
    </source>
</evidence>
<dbReference type="VEuPathDB" id="TriTrypDB:BSAL_52320"/>
<dbReference type="UniPathway" id="UPA00988"/>
<dbReference type="AlphaFoldDB" id="A0A0S4IL65"/>
<keyword evidence="4 7" id="KW-0819">tRNA processing</keyword>
<evidence type="ECO:0000256" key="1">
    <source>
        <dbReference type="ARBA" id="ARBA00022490"/>
    </source>
</evidence>
<dbReference type="Gene3D" id="3.40.50.620">
    <property type="entry name" value="HUPs"/>
    <property type="match status" value="1"/>
</dbReference>
<keyword evidence="12" id="KW-1185">Reference proteome</keyword>
<dbReference type="InterPro" id="IPR011063">
    <property type="entry name" value="TilS/TtcA_N"/>
</dbReference>
<name>A0A0S4IL65_BODSA</name>
<evidence type="ECO:0000259" key="9">
    <source>
        <dbReference type="Pfam" id="PF01171"/>
    </source>
</evidence>
<evidence type="ECO:0000256" key="3">
    <source>
        <dbReference type="ARBA" id="ARBA00022679"/>
    </source>
</evidence>
<dbReference type="EMBL" id="CYKH01000080">
    <property type="protein sequence ID" value="CUE70089.1"/>
    <property type="molecule type" value="Genomic_DNA"/>
</dbReference>
<feature type="binding site" evidence="8">
    <location>
        <position position="63"/>
    </location>
    <ligand>
        <name>ATP</name>
        <dbReference type="ChEBI" id="CHEBI:30616"/>
    </ligand>
</feature>
<dbReference type="CDD" id="cd01713">
    <property type="entry name" value="CTU1-like"/>
    <property type="match status" value="1"/>
</dbReference>
<dbReference type="InterPro" id="IPR014729">
    <property type="entry name" value="Rossmann-like_a/b/a_fold"/>
</dbReference>
<feature type="binding site" evidence="8">
    <location>
        <begin position="57"/>
        <end position="59"/>
    </location>
    <ligand>
        <name>ATP</name>
        <dbReference type="ChEBI" id="CHEBI:30616"/>
    </ligand>
</feature>
<keyword evidence="5 7" id="KW-0694">RNA-binding</keyword>
<feature type="binding site" evidence="8">
    <location>
        <position position="172"/>
    </location>
    <ligand>
        <name>ATP</name>
        <dbReference type="ChEBI" id="CHEBI:30616"/>
    </ligand>
</feature>
<evidence type="ECO:0000313" key="12">
    <source>
        <dbReference type="Proteomes" id="UP000051952"/>
    </source>
</evidence>
<dbReference type="Pfam" id="PF01171">
    <property type="entry name" value="ATP_bind_3"/>
    <property type="match status" value="1"/>
</dbReference>
<accession>A0A0S4IL65</accession>
<proteinExistence type="inferred from homology"/>
<dbReference type="NCBIfam" id="TIGR00269">
    <property type="entry name" value="TIGR00269 family protein"/>
    <property type="match status" value="1"/>
</dbReference>
<dbReference type="GO" id="GO:0032447">
    <property type="term" value="P:protein urmylation"/>
    <property type="evidence" value="ECO:0007669"/>
    <property type="project" value="UniProtKB-UniRule"/>
</dbReference>
<keyword evidence="2 7" id="KW-0820">tRNA-binding</keyword>
<feature type="binding site" evidence="8">
    <location>
        <position position="167"/>
    </location>
    <ligand>
        <name>ATP</name>
        <dbReference type="ChEBI" id="CHEBI:30616"/>
    </ligand>
</feature>
<evidence type="ECO:0000259" key="10">
    <source>
        <dbReference type="Pfam" id="PF16503"/>
    </source>
</evidence>
<dbReference type="GO" id="GO:0002143">
    <property type="term" value="P:tRNA wobble position uridine thiolation"/>
    <property type="evidence" value="ECO:0007669"/>
    <property type="project" value="TreeGrafter"/>
</dbReference>
<dbReference type="HAMAP" id="MF_03053">
    <property type="entry name" value="CTU1"/>
    <property type="match status" value="1"/>
</dbReference>
<comment type="pathway">
    <text evidence="7">tRNA modification; 5-methoxycarbonylmethyl-2-thiouridine-tRNA biosynthesis.</text>
</comment>
<evidence type="ECO:0000256" key="5">
    <source>
        <dbReference type="ARBA" id="ARBA00022884"/>
    </source>
</evidence>
<dbReference type="Proteomes" id="UP000051952">
    <property type="component" value="Unassembled WGS sequence"/>
</dbReference>
<keyword evidence="3 7" id="KW-0808">Transferase</keyword>
<dbReference type="SUPFAM" id="SSF52402">
    <property type="entry name" value="Adenine nucleotide alpha hydrolases-like"/>
    <property type="match status" value="1"/>
</dbReference>
<comment type="subcellular location">
    <subcellularLocation>
        <location evidence="7">Cytoplasm</location>
    </subcellularLocation>
</comment>
<evidence type="ECO:0000256" key="2">
    <source>
        <dbReference type="ARBA" id="ARBA00022555"/>
    </source>
</evidence>
<dbReference type="PIRSF" id="PIRSF004976">
    <property type="entry name" value="ATPase_YdaO"/>
    <property type="match status" value="1"/>
</dbReference>
<dbReference type="EC" id="2.7.7.-" evidence="7"/>
<keyword evidence="1 7" id="KW-0963">Cytoplasm</keyword>
<dbReference type="InterPro" id="IPR032442">
    <property type="entry name" value="CTU1_C"/>
</dbReference>
<comment type="similarity">
    <text evidence="7">Belongs to the TtcA family. CTU1/NCS6/ATPBD3 subfamily.</text>
</comment>
<dbReference type="FunFam" id="3.40.50.620:FF:000132">
    <property type="entry name" value="Cytoplasmic tRNA 2-thiolation protein 1"/>
    <property type="match status" value="1"/>
</dbReference>
<organism evidence="11 12">
    <name type="scientific">Bodo saltans</name>
    <name type="common">Flagellated protozoan</name>
    <dbReference type="NCBI Taxonomy" id="75058"/>
    <lineage>
        <taxon>Eukaryota</taxon>
        <taxon>Discoba</taxon>
        <taxon>Euglenozoa</taxon>
        <taxon>Kinetoplastea</taxon>
        <taxon>Metakinetoplastina</taxon>
        <taxon>Eubodonida</taxon>
        <taxon>Bodonidae</taxon>
        <taxon>Bodo</taxon>
    </lineage>
</organism>
<protein>
    <recommendedName>
        <fullName evidence="7">Cytoplasmic tRNA 2-thiolation protein 1</fullName>
        <ecNumber evidence="7">2.7.7.-</ecNumber>
    </recommendedName>
    <alternativeName>
        <fullName evidence="7">Cytoplasmic tRNA adenylyltransferase 1</fullName>
    </alternativeName>
</protein>
<evidence type="ECO:0000256" key="6">
    <source>
        <dbReference type="ARBA" id="ARBA00060195"/>
    </source>
</evidence>
<gene>
    <name evidence="11" type="ORF">BSAL_52320</name>
</gene>
<evidence type="ECO:0000313" key="11">
    <source>
        <dbReference type="EMBL" id="CUE70089.1"/>
    </source>
</evidence>
<feature type="domain" description="tRNA(Ile)-lysidine/2-thiocytidine synthase N-terminal" evidence="9">
    <location>
        <begin position="54"/>
        <end position="242"/>
    </location>
</feature>
<feature type="binding site" evidence="8">
    <location>
        <position position="89"/>
    </location>
    <ligand>
        <name>ATP</name>
        <dbReference type="ChEBI" id="CHEBI:30616"/>
    </ligand>
</feature>
<reference evidence="12" key="1">
    <citation type="submission" date="2015-09" db="EMBL/GenBank/DDBJ databases">
        <authorList>
            <consortium name="Pathogen Informatics"/>
        </authorList>
    </citation>
    <scope>NUCLEOTIDE SEQUENCE [LARGE SCALE GENOMIC DNA]</scope>
    <source>
        <strain evidence="12">Lake Konstanz</strain>
    </source>
</reference>
<dbReference type="PANTHER" id="PTHR11807:SF12">
    <property type="entry name" value="CYTOPLASMIC TRNA 2-THIOLATION PROTEIN 1"/>
    <property type="match status" value="1"/>
</dbReference>
<dbReference type="GO" id="GO:0016779">
    <property type="term" value="F:nucleotidyltransferase activity"/>
    <property type="evidence" value="ECO:0007669"/>
    <property type="project" value="UniProtKB-UniRule"/>
</dbReference>
<dbReference type="GO" id="GO:0000049">
    <property type="term" value="F:tRNA binding"/>
    <property type="evidence" value="ECO:0007669"/>
    <property type="project" value="UniProtKB-UniRule"/>
</dbReference>
<feature type="domain" description="Cytoplasmic tRNA 2-thiolation protein 1 C-terminal" evidence="10">
    <location>
        <begin position="286"/>
        <end position="316"/>
    </location>
</feature>
<dbReference type="GO" id="GO:0005524">
    <property type="term" value="F:ATP binding"/>
    <property type="evidence" value="ECO:0007669"/>
    <property type="project" value="UniProtKB-KW"/>
</dbReference>
<dbReference type="Pfam" id="PF16503">
    <property type="entry name" value="zn-ribbon_14"/>
    <property type="match status" value="1"/>
</dbReference>
<dbReference type="GO" id="GO:0002144">
    <property type="term" value="C:cytosolic tRNA wobble base thiouridylase complex"/>
    <property type="evidence" value="ECO:0007669"/>
    <property type="project" value="TreeGrafter"/>
</dbReference>
<dbReference type="OrthoDB" id="198857at2759"/>
<sequence length="353" mass="38931">MPRKPCERCSVNAASLKRPRNGMLLCQPCFFELFEEETHETIVSNQLFQRGDRVACGASGGKDSTVLMHLMKTLNERHDYGLELILVSIDEGIVGYRDDSLKTVHRNSDHYGLPLHILSYKDIYGWSMDEIVAAIGTKSNCTFCGVFRRQALDRGATLVGANKIVTGHNADDTAETILMNILRSDAPRLSRCVNVSTGGSEGMIPRAKPLKYAYEKEIVLYAHFKKLDYFTTECTYSKEAFRGNARTLLKDLEALRPRCVTDIIYSGENLPVQGSVGSQNALVERHCAKCGYITSQDLCRACVLLDSLNKGQAQIALRTTMGTIQHTPVPTADTGRSSEKGTGCACNVAKCES</sequence>
<evidence type="ECO:0000256" key="7">
    <source>
        <dbReference type="HAMAP-Rule" id="MF_03053"/>
    </source>
</evidence>
<keyword evidence="8" id="KW-0547">Nucleotide-binding</keyword>
<comment type="function">
    <text evidence="6 7">Plays a central role in 2-thiolation of mcm(5)S(2)U at tRNA wobble positions of tRNA(Lys), tRNA(Glu) and tRNA(Gln). Directly binds tRNAs and probably acts by catalyzing adenylation of tRNAs, an intermediate required for 2-thiolation. It is unclear whether it acts as a sulfurtransferase that transfers sulfur from thiocarboxylated URM1 onto the uridine of tRNAs at wobble position.</text>
</comment>
<dbReference type="PANTHER" id="PTHR11807">
    <property type="entry name" value="ATPASES OF THE PP SUPERFAMILY-RELATED"/>
    <property type="match status" value="1"/>
</dbReference>
<keyword evidence="8" id="KW-0067">ATP-binding</keyword>
<dbReference type="InterPro" id="IPR035107">
    <property type="entry name" value="tRNA_thiolation_TtcA_Ctu1"/>
</dbReference>
<dbReference type="GO" id="GO:0005739">
    <property type="term" value="C:mitochondrion"/>
    <property type="evidence" value="ECO:0007669"/>
    <property type="project" value="TreeGrafter"/>
</dbReference>